<dbReference type="EMBL" id="BARV01007300">
    <property type="protein sequence ID" value="GAI06045.1"/>
    <property type="molecule type" value="Genomic_DNA"/>
</dbReference>
<name>X1LUH3_9ZZZZ</name>
<dbReference type="Pfam" id="PF00890">
    <property type="entry name" value="FAD_binding_2"/>
    <property type="match status" value="1"/>
</dbReference>
<dbReference type="GO" id="GO:0016491">
    <property type="term" value="F:oxidoreductase activity"/>
    <property type="evidence" value="ECO:0007669"/>
    <property type="project" value="UniProtKB-KW"/>
</dbReference>
<dbReference type="PANTHER" id="PTHR11632:SF51">
    <property type="entry name" value="SUCCINATE DEHYDROGENASE [UBIQUINONE] FLAVOPROTEIN SUBUNIT, MITOCHONDRIAL"/>
    <property type="match status" value="1"/>
</dbReference>
<dbReference type="InterPro" id="IPR030664">
    <property type="entry name" value="SdhA/FrdA/AprA"/>
</dbReference>
<sequence>GMTSGEFFFMPGKALVIATGGACRMFGFTTYSLTATGDGLAMAYRAGLPIKDLELTPNIFSLLAATW</sequence>
<dbReference type="InterPro" id="IPR003953">
    <property type="entry name" value="FAD-dep_OxRdtase_2_FAD-bd"/>
</dbReference>
<organism evidence="4">
    <name type="scientific">marine sediment metagenome</name>
    <dbReference type="NCBI Taxonomy" id="412755"/>
    <lineage>
        <taxon>unclassified sequences</taxon>
        <taxon>metagenomes</taxon>
        <taxon>ecological metagenomes</taxon>
    </lineage>
</organism>
<evidence type="ECO:0000259" key="3">
    <source>
        <dbReference type="Pfam" id="PF00890"/>
    </source>
</evidence>
<reference evidence="4" key="1">
    <citation type="journal article" date="2014" name="Front. Microbiol.">
        <title>High frequency of phylogenetically diverse reductive dehalogenase-homologous genes in deep subseafloor sedimentary metagenomes.</title>
        <authorList>
            <person name="Kawai M."/>
            <person name="Futagami T."/>
            <person name="Toyoda A."/>
            <person name="Takaki Y."/>
            <person name="Nishi S."/>
            <person name="Hori S."/>
            <person name="Arai W."/>
            <person name="Tsubouchi T."/>
            <person name="Morono Y."/>
            <person name="Uchiyama I."/>
            <person name="Ito T."/>
            <person name="Fujiyama A."/>
            <person name="Inagaki F."/>
            <person name="Takami H."/>
        </authorList>
    </citation>
    <scope>NUCLEOTIDE SEQUENCE</scope>
    <source>
        <strain evidence="4">Expedition CK06-06</strain>
    </source>
</reference>
<comment type="caution">
    <text evidence="4">The sequence shown here is derived from an EMBL/GenBank/DDBJ whole genome shotgun (WGS) entry which is preliminary data.</text>
</comment>
<protein>
    <recommendedName>
        <fullName evidence="3">FAD-dependent oxidoreductase 2 FAD-binding domain-containing protein</fullName>
    </recommendedName>
</protein>
<evidence type="ECO:0000313" key="4">
    <source>
        <dbReference type="EMBL" id="GAI06045.1"/>
    </source>
</evidence>
<dbReference type="AlphaFoldDB" id="X1LUH3"/>
<evidence type="ECO:0000256" key="2">
    <source>
        <dbReference type="ARBA" id="ARBA00023002"/>
    </source>
</evidence>
<feature type="non-terminal residue" evidence="4">
    <location>
        <position position="1"/>
    </location>
</feature>
<dbReference type="InterPro" id="IPR036188">
    <property type="entry name" value="FAD/NAD-bd_sf"/>
</dbReference>
<accession>X1LUH3</accession>
<keyword evidence="2" id="KW-0560">Oxidoreductase</keyword>
<dbReference type="SUPFAM" id="SSF51905">
    <property type="entry name" value="FAD/NAD(P)-binding domain"/>
    <property type="match status" value="1"/>
</dbReference>
<feature type="domain" description="FAD-dependent oxidoreductase 2 FAD-binding" evidence="3">
    <location>
        <begin position="4"/>
        <end position="57"/>
    </location>
</feature>
<evidence type="ECO:0000256" key="1">
    <source>
        <dbReference type="ARBA" id="ARBA00022630"/>
    </source>
</evidence>
<dbReference type="Gene3D" id="3.50.50.60">
    <property type="entry name" value="FAD/NAD(P)-binding domain"/>
    <property type="match status" value="1"/>
</dbReference>
<dbReference type="PANTHER" id="PTHR11632">
    <property type="entry name" value="SUCCINATE DEHYDROGENASE 2 FLAVOPROTEIN SUBUNIT"/>
    <property type="match status" value="1"/>
</dbReference>
<keyword evidence="1" id="KW-0285">Flavoprotein</keyword>
<proteinExistence type="predicted"/>
<gene>
    <name evidence="4" type="ORF">S06H3_14891</name>
</gene>